<name>A0ABT6J7X6_9GAMM</name>
<keyword evidence="1" id="KW-0732">Signal</keyword>
<accession>A0ABT6J7X6</accession>
<organism evidence="2 3">
    <name type="scientific">Luteimonas endophytica</name>
    <dbReference type="NCBI Taxonomy" id="3042023"/>
    <lineage>
        <taxon>Bacteria</taxon>
        <taxon>Pseudomonadati</taxon>
        <taxon>Pseudomonadota</taxon>
        <taxon>Gammaproteobacteria</taxon>
        <taxon>Lysobacterales</taxon>
        <taxon>Lysobacteraceae</taxon>
        <taxon>Luteimonas</taxon>
    </lineage>
</organism>
<feature type="signal peptide" evidence="1">
    <location>
        <begin position="1"/>
        <end position="23"/>
    </location>
</feature>
<feature type="chain" id="PRO_5046548240" evidence="1">
    <location>
        <begin position="24"/>
        <end position="105"/>
    </location>
</feature>
<dbReference type="EMBL" id="JARXRM010000019">
    <property type="protein sequence ID" value="MDH5822283.1"/>
    <property type="molecule type" value="Genomic_DNA"/>
</dbReference>
<proteinExistence type="predicted"/>
<dbReference type="Proteomes" id="UP001156940">
    <property type="component" value="Unassembled WGS sequence"/>
</dbReference>
<evidence type="ECO:0000313" key="3">
    <source>
        <dbReference type="Proteomes" id="UP001156940"/>
    </source>
</evidence>
<dbReference type="PROSITE" id="PS51257">
    <property type="entry name" value="PROKAR_LIPOPROTEIN"/>
    <property type="match status" value="1"/>
</dbReference>
<gene>
    <name evidence="2" type="ORF">QFW77_04670</name>
</gene>
<sequence length="105" mass="10588">MRARTAAGAALAAGIAAQSCALAATLDAHIRETDCHVPGNGTESATGYQLGKRSMTALQVRARRVPGPGFRLPGFNDALIGAGPLPLLEKRAGRRIAAGAGAGAR</sequence>
<protein>
    <submittedName>
        <fullName evidence="2">Uncharacterized protein</fullName>
    </submittedName>
</protein>
<keyword evidence="3" id="KW-1185">Reference proteome</keyword>
<reference evidence="2 3" key="1">
    <citation type="submission" date="2023-04" db="EMBL/GenBank/DDBJ databases">
        <title>Luteimonas endophyticus RD2P54.</title>
        <authorList>
            <person name="Sun J.-Q."/>
        </authorList>
    </citation>
    <scope>NUCLEOTIDE SEQUENCE [LARGE SCALE GENOMIC DNA]</scope>
    <source>
        <strain evidence="2 3">RD2P54</strain>
    </source>
</reference>
<dbReference type="RefSeq" id="WP_280573148.1">
    <property type="nucleotide sequence ID" value="NZ_JARXRM010000019.1"/>
</dbReference>
<evidence type="ECO:0000313" key="2">
    <source>
        <dbReference type="EMBL" id="MDH5822283.1"/>
    </source>
</evidence>
<evidence type="ECO:0000256" key="1">
    <source>
        <dbReference type="SAM" id="SignalP"/>
    </source>
</evidence>
<comment type="caution">
    <text evidence="2">The sequence shown here is derived from an EMBL/GenBank/DDBJ whole genome shotgun (WGS) entry which is preliminary data.</text>
</comment>